<evidence type="ECO:0000256" key="1">
    <source>
        <dbReference type="ARBA" id="ARBA00004609"/>
    </source>
</evidence>
<keyword evidence="11" id="KW-0472">Membrane</keyword>
<keyword evidence="13" id="KW-0325">Glycoprotein</keyword>
<dbReference type="Pfam" id="PF05730">
    <property type="entry name" value="CFEM"/>
    <property type="match status" value="1"/>
</dbReference>
<keyword evidence="6" id="KW-0349">Heme</keyword>
<keyword evidence="10" id="KW-0408">Iron</keyword>
<evidence type="ECO:0000256" key="17">
    <source>
        <dbReference type="SAM" id="SignalP"/>
    </source>
</evidence>
<evidence type="ECO:0000313" key="19">
    <source>
        <dbReference type="EMBL" id="EEP82992.1"/>
    </source>
</evidence>
<keyword evidence="4" id="KW-1003">Cell membrane</keyword>
<feature type="signal peptide" evidence="17">
    <location>
        <begin position="1"/>
        <end position="19"/>
    </location>
</feature>
<organism evidence="19 20">
    <name type="scientific">Uncinocarpus reesii (strain UAMH 1704)</name>
    <dbReference type="NCBI Taxonomy" id="336963"/>
    <lineage>
        <taxon>Eukaryota</taxon>
        <taxon>Fungi</taxon>
        <taxon>Dikarya</taxon>
        <taxon>Ascomycota</taxon>
        <taxon>Pezizomycotina</taxon>
        <taxon>Eurotiomycetes</taxon>
        <taxon>Eurotiomycetidae</taxon>
        <taxon>Onygenales</taxon>
        <taxon>Onygenaceae</taxon>
        <taxon>Uncinocarpus</taxon>
    </lineage>
</organism>
<dbReference type="PROSITE" id="PS52012">
    <property type="entry name" value="CFEM"/>
    <property type="match status" value="1"/>
</dbReference>
<protein>
    <recommendedName>
        <fullName evidence="18">CFEM domain-containing protein</fullName>
    </recommendedName>
</protein>
<keyword evidence="7" id="KW-0336">GPI-anchor</keyword>
<feature type="domain" description="CFEM" evidence="18">
    <location>
        <begin position="1"/>
        <end position="106"/>
    </location>
</feature>
<gene>
    <name evidence="19" type="ORF">UREG_07857</name>
</gene>
<evidence type="ECO:0000256" key="4">
    <source>
        <dbReference type="ARBA" id="ARBA00022475"/>
    </source>
</evidence>
<keyword evidence="20" id="KW-1185">Reference proteome</keyword>
<evidence type="ECO:0000256" key="8">
    <source>
        <dbReference type="ARBA" id="ARBA00022723"/>
    </source>
</evidence>
<dbReference type="PANTHER" id="PTHR37928:SF2">
    <property type="entry name" value="GPI ANCHORED CFEM DOMAIN PROTEIN (AFU_ORTHOLOGUE AFUA_6G10580)"/>
    <property type="match status" value="1"/>
</dbReference>
<dbReference type="OrthoDB" id="3065412at2759"/>
<evidence type="ECO:0000256" key="12">
    <source>
        <dbReference type="ARBA" id="ARBA00023157"/>
    </source>
</evidence>
<feature type="chain" id="PRO_5002939750" description="CFEM domain-containing protein" evidence="17">
    <location>
        <begin position="20"/>
        <end position="177"/>
    </location>
</feature>
<evidence type="ECO:0000256" key="16">
    <source>
        <dbReference type="SAM" id="MobiDB-lite"/>
    </source>
</evidence>
<sequence>MKFSTVAVALTSLVAAATALDPIKDLPPCAQECATNSIPKHCGIEVKCICTAASFLEAITCCVAQKCSPADQQATIKFANGICGTEGITNLPQSAICTTNSATSSVVSRPTGNITSSATTRSTPSGTPTISTSPSGNTAATKSSAPGSATSKAAAASLSNANGGAIAAIAGLLMVLA</sequence>
<dbReference type="GO" id="GO:0046872">
    <property type="term" value="F:metal ion binding"/>
    <property type="evidence" value="ECO:0007669"/>
    <property type="project" value="UniProtKB-KW"/>
</dbReference>
<name>C4JXR9_UNCRE</name>
<comment type="similarity">
    <text evidence="3">Belongs to the RBT5 family.</text>
</comment>
<accession>C4JXR9</accession>
<evidence type="ECO:0000256" key="15">
    <source>
        <dbReference type="PROSITE-ProRule" id="PRU01356"/>
    </source>
</evidence>
<dbReference type="STRING" id="336963.C4JXR9"/>
<evidence type="ECO:0000313" key="20">
    <source>
        <dbReference type="Proteomes" id="UP000002058"/>
    </source>
</evidence>
<reference evidence="20" key="1">
    <citation type="journal article" date="2009" name="Genome Res.">
        <title>Comparative genomic analyses of the human fungal pathogens Coccidioides and their relatives.</title>
        <authorList>
            <person name="Sharpton T.J."/>
            <person name="Stajich J.E."/>
            <person name="Rounsley S.D."/>
            <person name="Gardner M.J."/>
            <person name="Wortman J.R."/>
            <person name="Jordar V.S."/>
            <person name="Maiti R."/>
            <person name="Kodira C.D."/>
            <person name="Neafsey D.E."/>
            <person name="Zeng Q."/>
            <person name="Hung C.-Y."/>
            <person name="McMahan C."/>
            <person name="Muszewska A."/>
            <person name="Grynberg M."/>
            <person name="Mandel M.A."/>
            <person name="Kellner E.M."/>
            <person name="Barker B.M."/>
            <person name="Galgiani J.N."/>
            <person name="Orbach M.J."/>
            <person name="Kirkland T.N."/>
            <person name="Cole G.T."/>
            <person name="Henn M.R."/>
            <person name="Birren B.W."/>
            <person name="Taylor J.W."/>
        </authorList>
    </citation>
    <scope>NUCLEOTIDE SEQUENCE [LARGE SCALE GENOMIC DNA]</scope>
    <source>
        <strain evidence="20">UAMH 1704</strain>
    </source>
</reference>
<keyword evidence="8" id="KW-0479">Metal-binding</keyword>
<dbReference type="GO" id="GO:0098552">
    <property type="term" value="C:side of membrane"/>
    <property type="evidence" value="ECO:0007669"/>
    <property type="project" value="UniProtKB-KW"/>
</dbReference>
<evidence type="ECO:0000256" key="3">
    <source>
        <dbReference type="ARBA" id="ARBA00010031"/>
    </source>
</evidence>
<dbReference type="AlphaFoldDB" id="C4JXR9"/>
<dbReference type="KEGG" id="ure:UREG_07857"/>
<keyword evidence="5" id="KW-0964">Secreted</keyword>
<feature type="disulfide bond" evidence="15">
    <location>
        <begin position="50"/>
        <end position="83"/>
    </location>
</feature>
<dbReference type="RefSeq" id="XP_002583084.1">
    <property type="nucleotide sequence ID" value="XM_002583038.1"/>
</dbReference>
<keyword evidence="9 17" id="KW-0732">Signal</keyword>
<evidence type="ECO:0000256" key="5">
    <source>
        <dbReference type="ARBA" id="ARBA00022525"/>
    </source>
</evidence>
<evidence type="ECO:0000256" key="6">
    <source>
        <dbReference type="ARBA" id="ARBA00022617"/>
    </source>
</evidence>
<dbReference type="eggNOG" id="ENOG502SD7M">
    <property type="taxonomic scope" value="Eukaryota"/>
</dbReference>
<dbReference type="HOGENOM" id="CLU_063084_1_1_1"/>
<dbReference type="OMA" id="NSISCCV"/>
<dbReference type="GO" id="GO:0005576">
    <property type="term" value="C:extracellular region"/>
    <property type="evidence" value="ECO:0007669"/>
    <property type="project" value="UniProtKB-SubCell"/>
</dbReference>
<evidence type="ECO:0000256" key="2">
    <source>
        <dbReference type="ARBA" id="ARBA00004613"/>
    </source>
</evidence>
<comment type="caution">
    <text evidence="15">Lacks conserved residue(s) required for the propagation of feature annotation.</text>
</comment>
<evidence type="ECO:0000256" key="14">
    <source>
        <dbReference type="ARBA" id="ARBA00023288"/>
    </source>
</evidence>
<keyword evidence="14" id="KW-0449">Lipoprotein</keyword>
<proteinExistence type="inferred from homology"/>
<evidence type="ECO:0000256" key="7">
    <source>
        <dbReference type="ARBA" id="ARBA00022622"/>
    </source>
</evidence>
<dbReference type="PANTHER" id="PTHR37928">
    <property type="entry name" value="CFEM DOMAIN PROTEIN (AFU_ORTHOLOGUE AFUA_6G14090)"/>
    <property type="match status" value="1"/>
</dbReference>
<evidence type="ECO:0000256" key="10">
    <source>
        <dbReference type="ARBA" id="ARBA00023004"/>
    </source>
</evidence>
<dbReference type="GeneID" id="8440308"/>
<dbReference type="InterPro" id="IPR008427">
    <property type="entry name" value="Extracellular_membr_CFEM_dom"/>
</dbReference>
<comment type="subcellular location">
    <subcellularLocation>
        <location evidence="1">Cell membrane</location>
        <topology evidence="1">Lipid-anchor</topology>
        <topology evidence="1">GPI-anchor</topology>
    </subcellularLocation>
    <subcellularLocation>
        <location evidence="2">Secreted</location>
    </subcellularLocation>
</comment>
<evidence type="ECO:0000256" key="13">
    <source>
        <dbReference type="ARBA" id="ARBA00023180"/>
    </source>
</evidence>
<dbReference type="GO" id="GO:0005886">
    <property type="term" value="C:plasma membrane"/>
    <property type="evidence" value="ECO:0007669"/>
    <property type="project" value="UniProtKB-SubCell"/>
</dbReference>
<dbReference type="VEuPathDB" id="FungiDB:UREG_07857"/>
<evidence type="ECO:0000256" key="9">
    <source>
        <dbReference type="ARBA" id="ARBA00022729"/>
    </source>
</evidence>
<evidence type="ECO:0000259" key="18">
    <source>
        <dbReference type="PROSITE" id="PS52012"/>
    </source>
</evidence>
<dbReference type="InterPro" id="IPR051735">
    <property type="entry name" value="CFEM_domain"/>
</dbReference>
<keyword evidence="12 15" id="KW-1015">Disulfide bond</keyword>
<evidence type="ECO:0000256" key="11">
    <source>
        <dbReference type="ARBA" id="ARBA00023136"/>
    </source>
</evidence>
<dbReference type="SMART" id="SM00747">
    <property type="entry name" value="CFEM"/>
    <property type="match status" value="1"/>
</dbReference>
<dbReference type="Proteomes" id="UP000002058">
    <property type="component" value="Unassembled WGS sequence"/>
</dbReference>
<dbReference type="InParanoid" id="C4JXR9"/>
<feature type="region of interest" description="Disordered" evidence="16">
    <location>
        <begin position="107"/>
        <end position="146"/>
    </location>
</feature>
<dbReference type="EMBL" id="CH476619">
    <property type="protein sequence ID" value="EEP82992.1"/>
    <property type="molecule type" value="Genomic_DNA"/>
</dbReference>
<feature type="compositionally biased region" description="Low complexity" evidence="16">
    <location>
        <begin position="115"/>
        <end position="146"/>
    </location>
</feature>